<dbReference type="AlphaFoldDB" id="A0A2N7VQX9"/>
<organism evidence="2 3">
    <name type="scientific">Trinickia soli</name>
    <dbReference type="NCBI Taxonomy" id="380675"/>
    <lineage>
        <taxon>Bacteria</taxon>
        <taxon>Pseudomonadati</taxon>
        <taxon>Pseudomonadota</taxon>
        <taxon>Betaproteobacteria</taxon>
        <taxon>Burkholderiales</taxon>
        <taxon>Burkholderiaceae</taxon>
        <taxon>Trinickia</taxon>
    </lineage>
</organism>
<dbReference type="InterPro" id="IPR004675">
    <property type="entry name" value="AhpD_core"/>
</dbReference>
<evidence type="ECO:0000259" key="1">
    <source>
        <dbReference type="Pfam" id="PF02627"/>
    </source>
</evidence>
<dbReference type="GO" id="GO:0051920">
    <property type="term" value="F:peroxiredoxin activity"/>
    <property type="evidence" value="ECO:0007669"/>
    <property type="project" value="InterPro"/>
</dbReference>
<feature type="domain" description="Carboxymuconolactone decarboxylase-like" evidence="1">
    <location>
        <begin position="52"/>
        <end position="106"/>
    </location>
</feature>
<dbReference type="PANTHER" id="PTHR35446">
    <property type="entry name" value="SI:CH211-175M2.5"/>
    <property type="match status" value="1"/>
</dbReference>
<gene>
    <name evidence="2" type="ORF">C0Z19_21245</name>
</gene>
<keyword evidence="2" id="KW-0575">Peroxidase</keyword>
<evidence type="ECO:0000313" key="3">
    <source>
        <dbReference type="Proteomes" id="UP000235347"/>
    </source>
</evidence>
<protein>
    <submittedName>
        <fullName evidence="2">Alkylhydroperoxidase</fullName>
    </submittedName>
</protein>
<dbReference type="EMBL" id="PNYB01000021">
    <property type="protein sequence ID" value="PMS19561.1"/>
    <property type="molecule type" value="Genomic_DNA"/>
</dbReference>
<comment type="caution">
    <text evidence="2">The sequence shown here is derived from an EMBL/GenBank/DDBJ whole genome shotgun (WGS) entry which is preliminary data.</text>
</comment>
<keyword evidence="2" id="KW-0560">Oxidoreductase</keyword>
<sequence length="178" mass="18572">MSRLPALGAEDTPDAAHALFERIRKAAGKLPNAYAVIGSYSPATLGLMVDGDAVLAQGQLSKPDIEAIRIAVSSLNGCDYCVAAHSLVGKLAGLQPDTLRQLRAGEATGDARRDALVTFVRTVAGTQGTVDAAVLAAVREAGYTPAQIVEALLAVALISFTNLFNRVNDTEIDFPIPN</sequence>
<evidence type="ECO:0000313" key="2">
    <source>
        <dbReference type="EMBL" id="PMS19561.1"/>
    </source>
</evidence>
<dbReference type="InterPro" id="IPR029032">
    <property type="entry name" value="AhpD-like"/>
</dbReference>
<dbReference type="RefSeq" id="WP_102611810.1">
    <property type="nucleotide sequence ID" value="NZ_CADIKD010000018.1"/>
</dbReference>
<keyword evidence="3" id="KW-1185">Reference proteome</keyword>
<dbReference type="SUPFAM" id="SSF69118">
    <property type="entry name" value="AhpD-like"/>
    <property type="match status" value="1"/>
</dbReference>
<dbReference type="NCBIfam" id="TIGR00778">
    <property type="entry name" value="ahpD_dom"/>
    <property type="match status" value="1"/>
</dbReference>
<dbReference type="PANTHER" id="PTHR35446:SF3">
    <property type="entry name" value="CMD DOMAIN-CONTAINING PROTEIN"/>
    <property type="match status" value="1"/>
</dbReference>
<name>A0A2N7VQX9_9BURK</name>
<reference evidence="2 3" key="1">
    <citation type="submission" date="2018-01" db="EMBL/GenBank/DDBJ databases">
        <title>Whole genome analyses suggest that Burkholderia sensu lato contains two further novel genera in the rhizoxinica-symbiotica group Mycetohabitans gen. nov., and Trinickia gen. nov.: implications for the evolution of diazotrophy and nodulation in the Burkholderiaceae.</title>
        <authorList>
            <person name="Estrada-de los Santos P."/>
            <person name="Palmer M."/>
            <person name="Chavez-Ramirez B."/>
            <person name="Beukes C."/>
            <person name="Steenkamp E.T."/>
            <person name="Hirsch A.M."/>
            <person name="Manyaka P."/>
            <person name="Maluk M."/>
            <person name="Lafos M."/>
            <person name="Crook M."/>
            <person name="Gross E."/>
            <person name="Simon M.F."/>
            <person name="Bueno dos Reis Junior F."/>
            <person name="Poole P.S."/>
            <person name="Venter S.N."/>
            <person name="James E.K."/>
        </authorList>
    </citation>
    <scope>NUCLEOTIDE SEQUENCE [LARGE SCALE GENOMIC DNA]</scope>
    <source>
        <strain evidence="2 3">GP25-8</strain>
    </source>
</reference>
<dbReference type="Pfam" id="PF02627">
    <property type="entry name" value="CMD"/>
    <property type="match status" value="1"/>
</dbReference>
<dbReference type="Gene3D" id="1.20.1290.10">
    <property type="entry name" value="AhpD-like"/>
    <property type="match status" value="1"/>
</dbReference>
<accession>A0A2N7VQX9</accession>
<dbReference type="Proteomes" id="UP000235347">
    <property type="component" value="Unassembled WGS sequence"/>
</dbReference>
<dbReference type="InterPro" id="IPR003779">
    <property type="entry name" value="CMD-like"/>
</dbReference>
<proteinExistence type="predicted"/>